<dbReference type="SUPFAM" id="SSF46955">
    <property type="entry name" value="Putative DNA-binding domain"/>
    <property type="match status" value="1"/>
</dbReference>
<feature type="domain" description="Response regulatory" evidence="3">
    <location>
        <begin position="68"/>
        <end position="186"/>
    </location>
</feature>
<keyword evidence="1 2" id="KW-0597">Phosphoprotein</keyword>
<dbReference type="InterPro" id="IPR010093">
    <property type="entry name" value="SinI_DNA-bd"/>
</dbReference>
<dbReference type="GO" id="GO:0003677">
    <property type="term" value="F:DNA binding"/>
    <property type="evidence" value="ECO:0007669"/>
    <property type="project" value="InterPro"/>
</dbReference>
<comment type="caution">
    <text evidence="4">The sequence shown here is derived from an EMBL/GenBank/DDBJ whole genome shotgun (WGS) entry which is preliminary data.</text>
</comment>
<dbReference type="Pfam" id="PF00072">
    <property type="entry name" value="Response_reg"/>
    <property type="match status" value="1"/>
</dbReference>
<dbReference type="Proteomes" id="UP000253083">
    <property type="component" value="Unassembled WGS sequence"/>
</dbReference>
<dbReference type="RefSeq" id="WP_113954196.1">
    <property type="nucleotide sequence ID" value="NZ_QNRT01000002.1"/>
</dbReference>
<dbReference type="EMBL" id="QNRT01000002">
    <property type="protein sequence ID" value="RBP51426.1"/>
    <property type="molecule type" value="Genomic_DNA"/>
</dbReference>
<gene>
    <name evidence="4" type="ORF">DFR28_102853</name>
</gene>
<dbReference type="PANTHER" id="PTHR44591">
    <property type="entry name" value="STRESS RESPONSE REGULATOR PROTEIN 1"/>
    <property type="match status" value="1"/>
</dbReference>
<dbReference type="PANTHER" id="PTHR44591:SF23">
    <property type="entry name" value="CHEY SUBFAMILY"/>
    <property type="match status" value="1"/>
</dbReference>
<evidence type="ECO:0000256" key="1">
    <source>
        <dbReference type="ARBA" id="ARBA00022553"/>
    </source>
</evidence>
<dbReference type="Pfam" id="PF12728">
    <property type="entry name" value="HTH_17"/>
    <property type="match status" value="1"/>
</dbReference>
<dbReference type="PROSITE" id="PS50110">
    <property type="entry name" value="RESPONSE_REGULATORY"/>
    <property type="match status" value="1"/>
</dbReference>
<dbReference type="NCBIfam" id="TIGR01764">
    <property type="entry name" value="excise"/>
    <property type="match status" value="1"/>
</dbReference>
<accession>A0A395JKV2</accession>
<dbReference type="AlphaFoldDB" id="A0A395JKV2"/>
<feature type="modified residue" description="4-aspartylphosphate" evidence="2">
    <location>
        <position position="119"/>
    </location>
</feature>
<keyword evidence="5" id="KW-1185">Reference proteome</keyword>
<evidence type="ECO:0000259" key="3">
    <source>
        <dbReference type="PROSITE" id="PS50110"/>
    </source>
</evidence>
<reference evidence="4 5" key="1">
    <citation type="submission" date="2018-06" db="EMBL/GenBank/DDBJ databases">
        <title>Genomic Encyclopedia of Type Strains, Phase IV (KMG-IV): sequencing the most valuable type-strain genomes for metagenomic binning, comparative biology and taxonomic classification.</title>
        <authorList>
            <person name="Goeker M."/>
        </authorList>
    </citation>
    <scope>NUCLEOTIDE SEQUENCE [LARGE SCALE GENOMIC DNA]</scope>
    <source>
        <strain evidence="4 5">DSM 24032</strain>
    </source>
</reference>
<dbReference type="InParanoid" id="A0A395JKV2"/>
<dbReference type="InterPro" id="IPR011006">
    <property type="entry name" value="CheY-like_superfamily"/>
</dbReference>
<dbReference type="CDD" id="cd04762">
    <property type="entry name" value="HTH_MerR-trunc"/>
    <property type="match status" value="1"/>
</dbReference>
<sequence>MQDKEFYSTIEAAKILGVSVRTVQLWVESGSLEAWKTAGGHRRILASSVEEYISRHQTKAPSESSNLRILIVEDNPTVSKFYEAAIKSWKIPVDIVVKHNGFEGLVEMGRKAPDLLIADIYMPGMDGLQMIRALYKAELLASDRIVVISGLSEDNIAERGGVPSEVAFFRKPVDIEGLKRKVFQTLGLDQSQNLAVSD</sequence>
<dbReference type="InterPro" id="IPR050595">
    <property type="entry name" value="Bact_response_regulator"/>
</dbReference>
<dbReference type="InterPro" id="IPR009061">
    <property type="entry name" value="DNA-bd_dom_put_sf"/>
</dbReference>
<evidence type="ECO:0000256" key="2">
    <source>
        <dbReference type="PROSITE-ProRule" id="PRU00169"/>
    </source>
</evidence>
<dbReference type="OrthoDB" id="5703386at2"/>
<organism evidence="4 5">
    <name type="scientific">Arenicella xantha</name>
    <dbReference type="NCBI Taxonomy" id="644221"/>
    <lineage>
        <taxon>Bacteria</taxon>
        <taxon>Pseudomonadati</taxon>
        <taxon>Pseudomonadota</taxon>
        <taxon>Gammaproteobacteria</taxon>
        <taxon>Arenicellales</taxon>
        <taxon>Arenicellaceae</taxon>
        <taxon>Arenicella</taxon>
    </lineage>
</organism>
<dbReference type="GO" id="GO:0000160">
    <property type="term" value="P:phosphorelay signal transduction system"/>
    <property type="evidence" value="ECO:0007669"/>
    <property type="project" value="InterPro"/>
</dbReference>
<dbReference type="Gene3D" id="1.10.1660.10">
    <property type="match status" value="1"/>
</dbReference>
<dbReference type="SUPFAM" id="SSF52172">
    <property type="entry name" value="CheY-like"/>
    <property type="match status" value="1"/>
</dbReference>
<evidence type="ECO:0000313" key="4">
    <source>
        <dbReference type="EMBL" id="RBP51426.1"/>
    </source>
</evidence>
<dbReference type="Gene3D" id="3.40.50.2300">
    <property type="match status" value="1"/>
</dbReference>
<dbReference type="CDD" id="cd00156">
    <property type="entry name" value="REC"/>
    <property type="match status" value="1"/>
</dbReference>
<protein>
    <submittedName>
        <fullName evidence="4">Excisionase family DNA binding protein</fullName>
    </submittedName>
</protein>
<dbReference type="SMART" id="SM00448">
    <property type="entry name" value="REC"/>
    <property type="match status" value="1"/>
</dbReference>
<dbReference type="InterPro" id="IPR001789">
    <property type="entry name" value="Sig_transdc_resp-reg_receiver"/>
</dbReference>
<dbReference type="InterPro" id="IPR041657">
    <property type="entry name" value="HTH_17"/>
</dbReference>
<proteinExistence type="predicted"/>
<name>A0A395JKV2_9GAMM</name>
<evidence type="ECO:0000313" key="5">
    <source>
        <dbReference type="Proteomes" id="UP000253083"/>
    </source>
</evidence>